<dbReference type="EMBL" id="CP003546">
    <property type="protein sequence ID" value="AFP84421.1"/>
    <property type="molecule type" value="Genomic_DNA"/>
</dbReference>
<evidence type="ECO:0000313" key="2">
    <source>
        <dbReference type="Proteomes" id="UP000003936"/>
    </source>
</evidence>
<gene>
    <name evidence="1" type="ORF">A359_00120</name>
</gene>
<organism evidence="1 2">
    <name type="scientific">secondary endosymbiont of Ctenarytaina eucalypti</name>
    <dbReference type="NCBI Taxonomy" id="1199245"/>
    <lineage>
        <taxon>Bacteria</taxon>
        <taxon>Pseudomonadati</taxon>
        <taxon>Pseudomonadota</taxon>
        <taxon>Gammaproteobacteria</taxon>
        <taxon>Enterobacterales</taxon>
        <taxon>Enterobacteriaceae</taxon>
        <taxon>aphid secondary symbionts</taxon>
    </lineage>
</organism>
<protein>
    <submittedName>
        <fullName evidence="1">Uncharacterized protein</fullName>
    </submittedName>
</protein>
<keyword evidence="2" id="KW-1185">Reference proteome</keyword>
<dbReference type="KEGG" id="sect:A359_00120"/>
<dbReference type="Proteomes" id="UP000003936">
    <property type="component" value="Chromosome"/>
</dbReference>
<sequence>MFITNPSHHDSTKEIVNIIYDVIALSAGVTDLFLTKNVHACDVNIRNH</sequence>
<name>J3VR60_9ENTR</name>
<dbReference type="HOGENOM" id="CLU_3157661_0_0_6"/>
<accession>J3VR60</accession>
<reference evidence="1 2" key="1">
    <citation type="journal article" date="2012" name="Mol. Biol. Evol.">
        <title>Genome reduction and co-evolution between the primary and secondary bacterial symbionts of psyllids.</title>
        <authorList>
            <person name="Sloan D.B."/>
            <person name="Moran N.A."/>
        </authorList>
    </citation>
    <scope>NUCLEOTIDE SEQUENCE [LARGE SCALE GENOMIC DNA]</scope>
    <source>
        <strain evidence="1">Ceuc_S</strain>
    </source>
</reference>
<evidence type="ECO:0000313" key="1">
    <source>
        <dbReference type="EMBL" id="AFP84421.1"/>
    </source>
</evidence>
<proteinExistence type="predicted"/>
<dbReference type="AlphaFoldDB" id="J3VR60"/>